<feature type="transmembrane region" description="Helical" evidence="1">
    <location>
        <begin position="6"/>
        <end position="26"/>
    </location>
</feature>
<comment type="caution">
    <text evidence="2">The sequence shown here is derived from an EMBL/GenBank/DDBJ whole genome shotgun (WGS) entry which is preliminary data.</text>
</comment>
<keyword evidence="1" id="KW-0812">Transmembrane</keyword>
<keyword evidence="1" id="KW-0472">Membrane</keyword>
<organism evidence="2 3">
    <name type="scientific">Ornithinibacillus hominis</name>
    <dbReference type="NCBI Taxonomy" id="2763055"/>
    <lineage>
        <taxon>Bacteria</taxon>
        <taxon>Bacillati</taxon>
        <taxon>Bacillota</taxon>
        <taxon>Bacilli</taxon>
        <taxon>Bacillales</taxon>
        <taxon>Bacillaceae</taxon>
        <taxon>Ornithinibacillus</taxon>
    </lineage>
</organism>
<protein>
    <submittedName>
        <fullName evidence="2">Uncharacterized protein</fullName>
    </submittedName>
</protein>
<proteinExistence type="predicted"/>
<keyword evidence="1" id="KW-1133">Transmembrane helix</keyword>
<dbReference type="RefSeq" id="WP_186867956.1">
    <property type="nucleotide sequence ID" value="NZ_JACOOL010000001.1"/>
</dbReference>
<keyword evidence="3" id="KW-1185">Reference proteome</keyword>
<reference evidence="2" key="1">
    <citation type="submission" date="2020-08" db="EMBL/GenBank/DDBJ databases">
        <title>Genome public.</title>
        <authorList>
            <person name="Liu C."/>
            <person name="Sun Q."/>
        </authorList>
    </citation>
    <scope>NUCLEOTIDE SEQUENCE</scope>
    <source>
        <strain evidence="2">BX22</strain>
    </source>
</reference>
<evidence type="ECO:0000313" key="2">
    <source>
        <dbReference type="EMBL" id="MBC5635237.1"/>
    </source>
</evidence>
<dbReference type="EMBL" id="JACOOL010000001">
    <property type="protein sequence ID" value="MBC5635237.1"/>
    <property type="molecule type" value="Genomic_DNA"/>
</dbReference>
<sequence length="156" mass="17513">MKKYLLSFGALIVTISLIAMIIISFVNDDQKGNATQPDEAFSKNEAIEKEEVVSEQTLETSTIEISEYASMSDWVKNTKESLKEIPEDTTKENHYPHMGSSASIYARYYLDQTSDSRITGLLEEINDVGLEITAEPDITKQEGLIDELVELLEQLS</sequence>
<dbReference type="AlphaFoldDB" id="A0A923L2F6"/>
<accession>A0A923L2F6</accession>
<name>A0A923L2F6_9BACI</name>
<dbReference type="Proteomes" id="UP000637359">
    <property type="component" value="Unassembled WGS sequence"/>
</dbReference>
<evidence type="ECO:0000313" key="3">
    <source>
        <dbReference type="Proteomes" id="UP000637359"/>
    </source>
</evidence>
<gene>
    <name evidence="2" type="ORF">H8S33_00225</name>
</gene>
<evidence type="ECO:0000256" key="1">
    <source>
        <dbReference type="SAM" id="Phobius"/>
    </source>
</evidence>